<evidence type="ECO:0000313" key="2">
    <source>
        <dbReference type="EMBL" id="SCB48224.1"/>
    </source>
</evidence>
<sequence length="57" mass="6789">MQVYRPLPADHEQAEYMRQIVRECRELLKQPPPDTFLGRRTHEPLQADDDATPNEER</sequence>
<organism evidence="2 3">
    <name type="scientific">Bradyrhizobium yuanmingense</name>
    <dbReference type="NCBI Taxonomy" id="108015"/>
    <lineage>
        <taxon>Bacteria</taxon>
        <taxon>Pseudomonadati</taxon>
        <taxon>Pseudomonadota</taxon>
        <taxon>Alphaproteobacteria</taxon>
        <taxon>Hyphomicrobiales</taxon>
        <taxon>Nitrobacteraceae</taxon>
        <taxon>Bradyrhizobium</taxon>
    </lineage>
</organism>
<accession>A0A1C3X8B4</accession>
<dbReference type="EMBL" id="FMAE01000010">
    <property type="protein sequence ID" value="SCB48224.1"/>
    <property type="molecule type" value="Genomic_DNA"/>
</dbReference>
<dbReference type="AlphaFoldDB" id="A0A1C3X8B4"/>
<dbReference type="RefSeq" id="WP_167361686.1">
    <property type="nucleotide sequence ID" value="NZ_FMAE01000010.1"/>
</dbReference>
<evidence type="ECO:0000313" key="3">
    <source>
        <dbReference type="Proteomes" id="UP000183174"/>
    </source>
</evidence>
<name>A0A1C3X8B4_9BRAD</name>
<dbReference type="Proteomes" id="UP000183174">
    <property type="component" value="Unassembled WGS sequence"/>
</dbReference>
<feature type="compositionally biased region" description="Acidic residues" evidence="1">
    <location>
        <begin position="46"/>
        <end position="57"/>
    </location>
</feature>
<gene>
    <name evidence="2" type="ORF">GA0061099_101070</name>
</gene>
<protein>
    <submittedName>
        <fullName evidence="2">Uncharacterized protein</fullName>
    </submittedName>
</protein>
<feature type="region of interest" description="Disordered" evidence="1">
    <location>
        <begin position="30"/>
        <end position="57"/>
    </location>
</feature>
<evidence type="ECO:0000256" key="1">
    <source>
        <dbReference type="SAM" id="MobiDB-lite"/>
    </source>
</evidence>
<proteinExistence type="predicted"/>
<reference evidence="2 3" key="1">
    <citation type="submission" date="2016-08" db="EMBL/GenBank/DDBJ databases">
        <authorList>
            <person name="Seilhamer J.J."/>
        </authorList>
    </citation>
    <scope>NUCLEOTIDE SEQUENCE [LARGE SCALE GENOMIC DNA]</scope>
    <source>
        <strain evidence="2 3">CCBAU 10071</strain>
    </source>
</reference>